<dbReference type="InterPro" id="IPR011577">
    <property type="entry name" value="Cyt_b561_bac/Ni-Hgenase"/>
</dbReference>
<dbReference type="SUPFAM" id="SSF81342">
    <property type="entry name" value="Transmembrane di-heme cytochromes"/>
    <property type="match status" value="1"/>
</dbReference>
<evidence type="ECO:0000256" key="1">
    <source>
        <dbReference type="ARBA" id="ARBA00004651"/>
    </source>
</evidence>
<dbReference type="EMBL" id="CP140153">
    <property type="protein sequence ID" value="WQH16451.1"/>
    <property type="molecule type" value="Genomic_DNA"/>
</dbReference>
<comment type="subcellular location">
    <subcellularLocation>
        <location evidence="1">Cell membrane</location>
        <topology evidence="1">Multi-pass membrane protein</topology>
    </subcellularLocation>
</comment>
<dbReference type="Gene3D" id="1.20.950.20">
    <property type="entry name" value="Transmembrane di-heme cytochromes, Chain C"/>
    <property type="match status" value="1"/>
</dbReference>
<keyword evidence="2" id="KW-1003">Cell membrane</keyword>
<feature type="transmembrane region" description="Helical" evidence="6">
    <location>
        <begin position="36"/>
        <end position="56"/>
    </location>
</feature>
<feature type="domain" description="Cytochrome b561 bacterial/Ni-hydrogenase" evidence="7">
    <location>
        <begin position="9"/>
        <end position="186"/>
    </location>
</feature>
<keyword evidence="5 6" id="KW-0472">Membrane</keyword>
<dbReference type="Pfam" id="PF01292">
    <property type="entry name" value="Ni_hydr_CYTB"/>
    <property type="match status" value="1"/>
</dbReference>
<evidence type="ECO:0000256" key="6">
    <source>
        <dbReference type="SAM" id="Phobius"/>
    </source>
</evidence>
<name>A0ABZ0YZ13_9GAMM</name>
<protein>
    <submittedName>
        <fullName evidence="8">Cytochrome b/b6 domain-containing protein</fullName>
    </submittedName>
</protein>
<keyword evidence="9" id="KW-1185">Reference proteome</keyword>
<evidence type="ECO:0000313" key="9">
    <source>
        <dbReference type="Proteomes" id="UP001327459"/>
    </source>
</evidence>
<feature type="transmembrane region" description="Helical" evidence="6">
    <location>
        <begin position="97"/>
        <end position="120"/>
    </location>
</feature>
<evidence type="ECO:0000256" key="5">
    <source>
        <dbReference type="ARBA" id="ARBA00023136"/>
    </source>
</evidence>
<feature type="transmembrane region" description="Helical" evidence="6">
    <location>
        <begin position="12"/>
        <end position="30"/>
    </location>
</feature>
<accession>A0ABZ0YZ13</accession>
<dbReference type="InterPro" id="IPR016174">
    <property type="entry name" value="Di-haem_cyt_TM"/>
</dbReference>
<evidence type="ECO:0000256" key="4">
    <source>
        <dbReference type="ARBA" id="ARBA00022989"/>
    </source>
</evidence>
<proteinExistence type="predicted"/>
<evidence type="ECO:0000313" key="8">
    <source>
        <dbReference type="EMBL" id="WQH16451.1"/>
    </source>
</evidence>
<dbReference type="Proteomes" id="UP001327459">
    <property type="component" value="Chromosome"/>
</dbReference>
<feature type="transmembrane region" description="Helical" evidence="6">
    <location>
        <begin position="152"/>
        <end position="174"/>
    </location>
</feature>
<evidence type="ECO:0000256" key="3">
    <source>
        <dbReference type="ARBA" id="ARBA00022692"/>
    </source>
</evidence>
<evidence type="ECO:0000259" key="7">
    <source>
        <dbReference type="Pfam" id="PF01292"/>
    </source>
</evidence>
<dbReference type="InterPro" id="IPR051542">
    <property type="entry name" value="Hydrogenase_cytochrome"/>
</dbReference>
<reference evidence="8 9" key="1">
    <citation type="submission" date="2023-11" db="EMBL/GenBank/DDBJ databases">
        <title>MicrobeMod: A computational toolkit for identifying prokaryotic methylation and restriction-modification with nanopore sequencing.</title>
        <authorList>
            <person name="Crits-Christoph A."/>
            <person name="Kang S.C."/>
            <person name="Lee H."/>
            <person name="Ostrov N."/>
        </authorList>
    </citation>
    <scope>NUCLEOTIDE SEQUENCE [LARGE SCALE GENOMIC DNA]</scope>
    <source>
        <strain evidence="8 9">ATCC 49870</strain>
    </source>
</reference>
<keyword evidence="3 6" id="KW-0812">Transmembrane</keyword>
<dbReference type="PANTHER" id="PTHR30485:SF2">
    <property type="entry name" value="BLL0597 PROTEIN"/>
    <property type="match status" value="1"/>
</dbReference>
<organism evidence="8 9">
    <name type="scientific">Guyparkeria halophila</name>
    <dbReference type="NCBI Taxonomy" id="47960"/>
    <lineage>
        <taxon>Bacteria</taxon>
        <taxon>Pseudomonadati</taxon>
        <taxon>Pseudomonadota</taxon>
        <taxon>Gammaproteobacteria</taxon>
        <taxon>Chromatiales</taxon>
        <taxon>Thioalkalibacteraceae</taxon>
        <taxon>Guyparkeria</taxon>
    </lineage>
</organism>
<sequence>MTTGNTITVWDRFVRLFHWLLVAAFFTAYLVEDDLLGGHVWAGYLVFSLVVLRLAWGVVGSRHARFSDFVRRPGELLVYLKSILSGRARRYLGHNPAGGAMVIALIGSLLATTVLGMLLLGSEPGNALHGVVNALGLAGETGEEALEETHEFFANFTLALVGLHVLGVLFSSLAHRENLVRAMITGRKRPNSAEEEQA</sequence>
<evidence type="ECO:0000256" key="2">
    <source>
        <dbReference type="ARBA" id="ARBA00022475"/>
    </source>
</evidence>
<dbReference type="RefSeq" id="WP_322521445.1">
    <property type="nucleotide sequence ID" value="NZ_CP140153.1"/>
</dbReference>
<dbReference type="PANTHER" id="PTHR30485">
    <property type="entry name" value="NI/FE-HYDROGENASE 1 B-TYPE CYTOCHROME SUBUNIT"/>
    <property type="match status" value="1"/>
</dbReference>
<gene>
    <name evidence="8" type="ORF">SR882_00720</name>
</gene>
<keyword evidence="4 6" id="KW-1133">Transmembrane helix</keyword>